<evidence type="ECO:0000256" key="5">
    <source>
        <dbReference type="SAM" id="MobiDB-lite"/>
    </source>
</evidence>
<organism evidence="7">
    <name type="scientific">Botryosphaeria dothidea botrexvirus 1</name>
    <dbReference type="NCBI Taxonomy" id="2785370"/>
    <lineage>
        <taxon>Viruses</taxon>
        <taxon>Riboviria</taxon>
        <taxon>Orthornavirae</taxon>
        <taxon>Kitrinoviricota</taxon>
        <taxon>Alsuviricetes</taxon>
        <taxon>Tymovirales</taxon>
        <taxon>Alphaflexiviridae</taxon>
        <taxon>Botrexvirus</taxon>
    </lineage>
</organism>
<evidence type="ECO:0000256" key="3">
    <source>
        <dbReference type="ARBA" id="ARBA00022561"/>
    </source>
</evidence>
<evidence type="ECO:0000259" key="6">
    <source>
        <dbReference type="Pfam" id="PF00286"/>
    </source>
</evidence>
<sequence>MFPTLSKMDPAPERKPENKNPAPAPAPQPAPNMSEFLPADYDDARRKDEGVIASNSVASREVVKKILAALKDLDPNPAGLAYALARACADQGASASVRLEGVWGKKPTPLQHAIPVVQRHCTLRQFCMFYAKAVWNDMVKARTPPANWARLGYTEENNYAGFDFFNGVTHPMALDPPGGLARAPTLKELQGAQLNAAYAINRSREETVHSTNAHATFAAQQRVPNRPQIGW</sequence>
<proteinExistence type="predicted"/>
<feature type="domain" description="Potexviruses and carlaviruses coat protein" evidence="6">
    <location>
        <begin position="54"/>
        <end position="188"/>
    </location>
</feature>
<dbReference type="EMBL" id="MT103579">
    <property type="protein sequence ID" value="QQD86175.1"/>
    <property type="molecule type" value="Genomic_RNA"/>
</dbReference>
<protein>
    <submittedName>
        <fullName evidence="7">Coat protein</fullName>
    </submittedName>
</protein>
<comment type="subcellular location">
    <subcellularLocation>
        <location evidence="1">Virion</location>
    </subcellularLocation>
</comment>
<name>A0A7T5BUX9_9VIRU</name>
<evidence type="ECO:0000256" key="4">
    <source>
        <dbReference type="ARBA" id="ARBA00022844"/>
    </source>
</evidence>
<dbReference type="GO" id="GO:0019029">
    <property type="term" value="C:helical viral capsid"/>
    <property type="evidence" value="ECO:0007669"/>
    <property type="project" value="UniProtKB-KW"/>
</dbReference>
<keyword evidence="4" id="KW-0946">Virion</keyword>
<dbReference type="PRINTS" id="PR00232">
    <property type="entry name" value="POTXCARLCOAT"/>
</dbReference>
<dbReference type="GO" id="GO:0005198">
    <property type="term" value="F:structural molecule activity"/>
    <property type="evidence" value="ECO:0007669"/>
    <property type="project" value="InterPro"/>
</dbReference>
<dbReference type="InterPro" id="IPR000052">
    <property type="entry name" value="Pltvir_coat"/>
</dbReference>
<reference evidence="7" key="1">
    <citation type="submission" date="2020-02" db="EMBL/GenBank/DDBJ databases">
        <authorList>
            <person name="Yang M."/>
            <person name="Wang G."/>
        </authorList>
    </citation>
    <scope>NUCLEOTIDE SEQUENCE</scope>
</reference>
<keyword evidence="2" id="KW-1139">Helical capsid protein</keyword>
<evidence type="ECO:0000313" key="7">
    <source>
        <dbReference type="EMBL" id="QQD86175.1"/>
    </source>
</evidence>
<evidence type="ECO:0000256" key="2">
    <source>
        <dbReference type="ARBA" id="ARBA00022497"/>
    </source>
</evidence>
<dbReference type="Pfam" id="PF00286">
    <property type="entry name" value="Flexi_CP"/>
    <property type="match status" value="1"/>
</dbReference>
<accession>A0A7T5BUX9</accession>
<keyword evidence="3 7" id="KW-0167">Capsid protein</keyword>
<evidence type="ECO:0000256" key="1">
    <source>
        <dbReference type="ARBA" id="ARBA00004328"/>
    </source>
</evidence>
<feature type="region of interest" description="Disordered" evidence="5">
    <location>
        <begin position="1"/>
        <end position="40"/>
    </location>
</feature>